<dbReference type="Proteomes" id="UP000238916">
    <property type="component" value="Unassembled WGS sequence"/>
</dbReference>
<reference evidence="5" key="1">
    <citation type="submission" date="2018-02" db="EMBL/GenBank/DDBJ databases">
        <authorList>
            <person name="Hausmann B."/>
        </authorList>
    </citation>
    <scope>NUCLEOTIDE SEQUENCE [LARGE SCALE GENOMIC DNA]</scope>
    <source>
        <strain evidence="5">Peat soil MAG SbF1</strain>
    </source>
</reference>
<protein>
    <submittedName>
        <fullName evidence="4">Enoyl-CoA hydratase</fullName>
    </submittedName>
</protein>
<proteinExistence type="inferred from homology"/>
<dbReference type="SUPFAM" id="SSF52096">
    <property type="entry name" value="ClpP/crotonase"/>
    <property type="match status" value="1"/>
</dbReference>
<dbReference type="InterPro" id="IPR001753">
    <property type="entry name" value="Enoyl-CoA_hydra/iso"/>
</dbReference>
<name>A0A2U3K9T7_9FIRM</name>
<dbReference type="Gene3D" id="1.10.12.10">
    <property type="entry name" value="Lyase 2-enoyl-coa Hydratase, Chain A, domain 2"/>
    <property type="match status" value="1"/>
</dbReference>
<dbReference type="GO" id="GO:0016829">
    <property type="term" value="F:lyase activity"/>
    <property type="evidence" value="ECO:0007669"/>
    <property type="project" value="UniProtKB-KW"/>
</dbReference>
<evidence type="ECO:0000313" key="5">
    <source>
        <dbReference type="Proteomes" id="UP000238916"/>
    </source>
</evidence>
<dbReference type="PANTHER" id="PTHR11941:SF54">
    <property type="entry name" value="ENOYL-COA HYDRATASE, MITOCHONDRIAL"/>
    <property type="match status" value="1"/>
</dbReference>
<dbReference type="GO" id="GO:0006635">
    <property type="term" value="P:fatty acid beta-oxidation"/>
    <property type="evidence" value="ECO:0007669"/>
    <property type="project" value="TreeGrafter"/>
</dbReference>
<dbReference type="PROSITE" id="PS00166">
    <property type="entry name" value="ENOYL_COA_HYDRATASE"/>
    <property type="match status" value="1"/>
</dbReference>
<accession>A0A2U3K9T7</accession>
<evidence type="ECO:0000256" key="3">
    <source>
        <dbReference type="RuleBase" id="RU003707"/>
    </source>
</evidence>
<comment type="similarity">
    <text evidence="1 3">Belongs to the enoyl-CoA hydratase/isomerase family.</text>
</comment>
<dbReference type="CDD" id="cd06558">
    <property type="entry name" value="crotonase-like"/>
    <property type="match status" value="1"/>
</dbReference>
<evidence type="ECO:0000256" key="1">
    <source>
        <dbReference type="ARBA" id="ARBA00005254"/>
    </source>
</evidence>
<dbReference type="EMBL" id="OMOF01000070">
    <property type="protein sequence ID" value="SPF36409.1"/>
    <property type="molecule type" value="Genomic_DNA"/>
</dbReference>
<dbReference type="Gene3D" id="3.90.226.10">
    <property type="entry name" value="2-enoyl-CoA Hydratase, Chain A, domain 1"/>
    <property type="match status" value="1"/>
</dbReference>
<dbReference type="PANTHER" id="PTHR11941">
    <property type="entry name" value="ENOYL-COA HYDRATASE-RELATED"/>
    <property type="match status" value="1"/>
</dbReference>
<dbReference type="InterPro" id="IPR018376">
    <property type="entry name" value="Enoyl-CoA_hyd/isom_CS"/>
</dbReference>
<evidence type="ECO:0000256" key="2">
    <source>
        <dbReference type="ARBA" id="ARBA00023239"/>
    </source>
</evidence>
<evidence type="ECO:0000313" key="4">
    <source>
        <dbReference type="EMBL" id="SPF36409.1"/>
    </source>
</evidence>
<dbReference type="InterPro" id="IPR014748">
    <property type="entry name" value="Enoyl-CoA_hydra_C"/>
</dbReference>
<keyword evidence="2" id="KW-0456">Lyase</keyword>
<dbReference type="OrthoDB" id="9775794at2"/>
<sequence>MRVLIRRESIGKITLQETAKIAIITIERSTKRNALTANMWSELARLGKIAEANPKNRVVILRGRPGQFTAGSDINDFCNMTSDEANSAFAKMEEAIQTFESLSLPVIGVIDGPAMGAGFILSLACDIRIGTENTKMGIPVGCLGIRLAPSFVRRIVKFIGPSRTKELVYTGKIYNYLEAQHLGLLNFVIEKTMEPKDFYLKLAQTISKQSLASLKAVKKSVELCEWKQDLPWNFVDPDDFHEGCLAFREKRIPNFTKKDT</sequence>
<organism evidence="4 5">
    <name type="scientific">Candidatus Desulfosporosinus infrequens</name>
    <dbReference type="NCBI Taxonomy" id="2043169"/>
    <lineage>
        <taxon>Bacteria</taxon>
        <taxon>Bacillati</taxon>
        <taxon>Bacillota</taxon>
        <taxon>Clostridia</taxon>
        <taxon>Eubacteriales</taxon>
        <taxon>Desulfitobacteriaceae</taxon>
        <taxon>Desulfosporosinus</taxon>
    </lineage>
</organism>
<dbReference type="Pfam" id="PF00378">
    <property type="entry name" value="ECH_1"/>
    <property type="match status" value="1"/>
</dbReference>
<gene>
    <name evidence="4" type="ORF">SBF1_1610004</name>
</gene>
<dbReference type="AlphaFoldDB" id="A0A2U3K9T7"/>
<dbReference type="InterPro" id="IPR029045">
    <property type="entry name" value="ClpP/crotonase-like_dom_sf"/>
</dbReference>